<dbReference type="AlphaFoldDB" id="A0A078M7A0"/>
<organism evidence="1">
    <name type="scientific">Metalysinibacillus saudimassiliensis</name>
    <dbReference type="NCBI Taxonomy" id="1461583"/>
    <lineage>
        <taxon>Bacteria</taxon>
        <taxon>Bacillati</taxon>
        <taxon>Bacillota</taxon>
        <taxon>Bacilli</taxon>
        <taxon>Bacillales</taxon>
        <taxon>Caryophanaceae</taxon>
        <taxon>Metalysinibacillus</taxon>
    </lineage>
</organism>
<gene>
    <name evidence="1" type="primary">frc</name>
    <name evidence="1" type="ORF">BN1050_00832</name>
</gene>
<dbReference type="HOGENOM" id="CLU_033975_5_1_9"/>
<dbReference type="PANTHER" id="PTHR48228">
    <property type="entry name" value="SUCCINYL-COA--D-CITRAMALATE COA-TRANSFERASE"/>
    <property type="match status" value="1"/>
</dbReference>
<dbReference type="InterPro" id="IPR050509">
    <property type="entry name" value="CoA-transferase_III"/>
</dbReference>
<dbReference type="Gene3D" id="3.30.1540.10">
    <property type="entry name" value="formyl-coa transferase, domain 3"/>
    <property type="match status" value="1"/>
</dbReference>
<dbReference type="GO" id="GO:0016740">
    <property type="term" value="F:transferase activity"/>
    <property type="evidence" value="ECO:0007669"/>
    <property type="project" value="UniProtKB-KW"/>
</dbReference>
<dbReference type="PATRIC" id="fig|1461583.4.peg.795"/>
<dbReference type="Gene3D" id="3.40.50.10540">
    <property type="entry name" value="Crotonobetainyl-coa:carnitine coa-transferase, domain 1"/>
    <property type="match status" value="1"/>
</dbReference>
<accession>A0A078M7A0</accession>
<dbReference type="EMBL" id="LN483074">
    <property type="protein sequence ID" value="CEA01227.1"/>
    <property type="molecule type" value="Genomic_DNA"/>
</dbReference>
<sequence>MRRLGILNGLKILDFSTLLPGPMATMIFADLGADVIHIESSKRVDLMRIMPPYDEERESYIHQHVNRSKRSLTLNLKTPEATKIIKELVAEYDIVIEGFRPGVMQRLGIDYETLKQVNPKLIYCAITGYGQTGPFSNRPGHDNNYLSVAGVLDYSRHQNKKPVAMGVQIADMAGGTMHAAIGVLAAALHREKTGEGQFIDVSMTDAVFSLNLLAGATYFGSGHVAKPEAEILNGGTFYDYYKTKDGRYFSVGSLEPQFRKLLCEALDIPELIDSTFNDSPYTQKRFKDAIHDAFLTKTFDQWLSIFNDDFHGCVEPVLTFDEACEHPQIKARQMVAEVPSENGTQKQIASAFKFSSSPPVYKHIGAKLGEHTTEILQSLGYTTEEIAQFEANRILV</sequence>
<proteinExistence type="predicted"/>
<dbReference type="PANTHER" id="PTHR48228:SF5">
    <property type="entry name" value="ALPHA-METHYLACYL-COA RACEMASE"/>
    <property type="match status" value="1"/>
</dbReference>
<keyword evidence="1" id="KW-0808">Transferase</keyword>
<dbReference type="InterPro" id="IPR044855">
    <property type="entry name" value="CoA-Trfase_III_dom3_sf"/>
</dbReference>
<reference evidence="1" key="1">
    <citation type="submission" date="2014-07" db="EMBL/GenBank/DDBJ databases">
        <authorList>
            <person name="Urmite Genomes Urmite Genomes"/>
        </authorList>
    </citation>
    <scope>NUCLEOTIDE SEQUENCE</scope>
    <source>
        <strain evidence="1">13S34_air</strain>
    </source>
</reference>
<dbReference type="InterPro" id="IPR023606">
    <property type="entry name" value="CoA-Trfase_III_dom_1_sf"/>
</dbReference>
<dbReference type="Pfam" id="PF02515">
    <property type="entry name" value="CoA_transf_3"/>
    <property type="match status" value="1"/>
</dbReference>
<protein>
    <submittedName>
        <fullName evidence="1">Formyl-coenzyme A transferase</fullName>
    </submittedName>
</protein>
<dbReference type="InterPro" id="IPR003673">
    <property type="entry name" value="CoA-Trfase_fam_III"/>
</dbReference>
<evidence type="ECO:0000313" key="1">
    <source>
        <dbReference type="EMBL" id="CEA01227.1"/>
    </source>
</evidence>
<dbReference type="SUPFAM" id="SSF89796">
    <property type="entry name" value="CoA-transferase family III (CaiB/BaiF)"/>
    <property type="match status" value="1"/>
</dbReference>
<name>A0A078M7A0_9BACL</name>